<protein>
    <submittedName>
        <fullName evidence="2">Aspartyl-tRNA(Asn) amidotransferase subunit A</fullName>
        <ecNumber evidence="2">6.3.5.6</ecNumber>
        <ecNumber evidence="2">6.3.5.7</ecNumber>
    </submittedName>
</protein>
<dbReference type="PANTHER" id="PTHR43372:SF4">
    <property type="entry name" value="FATTY-ACID AMIDE HYDROLASE 2"/>
    <property type="match status" value="1"/>
</dbReference>
<dbReference type="EC" id="6.3.5.7" evidence="2"/>
<keyword evidence="3" id="KW-1185">Reference proteome</keyword>
<dbReference type="PATRIC" id="fig|1675527.3.peg.3783"/>
<feature type="domain" description="Amidase" evidence="1">
    <location>
        <begin position="26"/>
        <end position="462"/>
    </location>
</feature>
<dbReference type="Proteomes" id="UP000037178">
    <property type="component" value="Unassembled WGS sequence"/>
</dbReference>
<dbReference type="InterPro" id="IPR023631">
    <property type="entry name" value="Amidase_dom"/>
</dbReference>
<proteinExistence type="predicted"/>
<name>A0A0J9E7A6_9RHOB</name>
<gene>
    <name evidence="2" type="ORF">AIOL_003613</name>
</gene>
<dbReference type="PANTHER" id="PTHR43372">
    <property type="entry name" value="FATTY-ACID AMIDE HYDROLASE"/>
    <property type="match status" value="1"/>
</dbReference>
<dbReference type="InterPro" id="IPR036928">
    <property type="entry name" value="AS_sf"/>
</dbReference>
<dbReference type="OrthoDB" id="9777859at2"/>
<keyword evidence="2" id="KW-0808">Transferase</keyword>
<dbReference type="STRING" id="1675527.AIOL_003613"/>
<dbReference type="EMBL" id="LFTY01000002">
    <property type="protein sequence ID" value="KMW58635.1"/>
    <property type="molecule type" value="Genomic_DNA"/>
</dbReference>
<dbReference type="Gene3D" id="3.90.1300.10">
    <property type="entry name" value="Amidase signature (AS) domain"/>
    <property type="match status" value="1"/>
</dbReference>
<organism evidence="2 3">
    <name type="scientific">Candidatus Rhodobacter oscarellae</name>
    <dbReference type="NCBI Taxonomy" id="1675527"/>
    <lineage>
        <taxon>Bacteria</taxon>
        <taxon>Pseudomonadati</taxon>
        <taxon>Pseudomonadota</taxon>
        <taxon>Alphaproteobacteria</taxon>
        <taxon>Rhodobacterales</taxon>
        <taxon>Rhodobacter group</taxon>
        <taxon>Rhodobacter</taxon>
    </lineage>
</organism>
<evidence type="ECO:0000313" key="3">
    <source>
        <dbReference type="Proteomes" id="UP000037178"/>
    </source>
</evidence>
<sequence>MADITFLSAQEMARQVAQGQVSAVDLLTAHFDQVDRVNPQVNAVIWQDRGRAMEEARACDAEQSRGSLRGPLHGVPVTVKESFDLTGSPATWGDPAWKDVIATTDADLVARYRAAGAVVYGKTNVPLNLVEWQSFNDVYGSTSNPWDLARTPGGSSGGSGAALAAGMSALELGSDIGSSIRNPAHFCGVFGLKPTWGALSMQGHKRPGWYGDTDIGAGGPLARSAGDLALAFDVLLGPSRFEASQFLPAHPEDPRTRLSEFRVAVKLGDPASPVDQPYLDALDDFARKIEAAGGPVIRDRLPEIDSEAHFTTYLRLLGAALSMSATDEGIAEMRARIDAEGDIEKRVFGHRIEGQAISHREWLALDNERRKARLAFDAFFEDVDILLAPVAASAAPLKDEVVPRYKRRIEVNGRPQLEPLELFWSGYSGVVGLPSLVGPMGRVGHLPVGYQAIAGHGRDRTALAFAAAAEREIADFSPPPMAFAAPPSAP</sequence>
<keyword evidence="2" id="KW-0436">Ligase</keyword>
<evidence type="ECO:0000259" key="1">
    <source>
        <dbReference type="Pfam" id="PF01425"/>
    </source>
</evidence>
<dbReference type="Pfam" id="PF01425">
    <property type="entry name" value="Amidase"/>
    <property type="match status" value="1"/>
</dbReference>
<dbReference type="AlphaFoldDB" id="A0A0J9E7A6"/>
<dbReference type="EC" id="6.3.5.6" evidence="2"/>
<dbReference type="PIRSF" id="PIRSF001221">
    <property type="entry name" value="Amidase_fungi"/>
    <property type="match status" value="1"/>
</dbReference>
<comment type="caution">
    <text evidence="2">The sequence shown here is derived from an EMBL/GenBank/DDBJ whole genome shotgun (WGS) entry which is preliminary data.</text>
</comment>
<dbReference type="InterPro" id="IPR052739">
    <property type="entry name" value="FAAH2"/>
</dbReference>
<dbReference type="RefSeq" id="WP_049644224.1">
    <property type="nucleotide sequence ID" value="NZ_LFTY01000002.1"/>
</dbReference>
<dbReference type="GO" id="GO:0016740">
    <property type="term" value="F:transferase activity"/>
    <property type="evidence" value="ECO:0007669"/>
    <property type="project" value="UniProtKB-KW"/>
</dbReference>
<reference evidence="2 3" key="1">
    <citation type="submission" date="2015-06" db="EMBL/GenBank/DDBJ databases">
        <title>Draft genome sequence of an Alphaproteobacteria species associated to the Mediterranean sponge Oscarella lobularis.</title>
        <authorList>
            <person name="Jourda C."/>
            <person name="Santini S."/>
            <person name="Claverie J.-M."/>
        </authorList>
    </citation>
    <scope>NUCLEOTIDE SEQUENCE [LARGE SCALE GENOMIC DNA]</scope>
    <source>
        <strain evidence="2">IGS</strain>
    </source>
</reference>
<evidence type="ECO:0000313" key="2">
    <source>
        <dbReference type="EMBL" id="KMW58635.1"/>
    </source>
</evidence>
<dbReference type="SUPFAM" id="SSF75304">
    <property type="entry name" value="Amidase signature (AS) enzymes"/>
    <property type="match status" value="1"/>
</dbReference>
<dbReference type="GO" id="GO:0050566">
    <property type="term" value="F:asparaginyl-tRNA synthase (glutamine-hydrolyzing) activity"/>
    <property type="evidence" value="ECO:0007669"/>
    <property type="project" value="UniProtKB-EC"/>
</dbReference>
<dbReference type="GO" id="GO:0012505">
    <property type="term" value="C:endomembrane system"/>
    <property type="evidence" value="ECO:0007669"/>
    <property type="project" value="TreeGrafter"/>
</dbReference>
<dbReference type="GO" id="GO:0050567">
    <property type="term" value="F:glutaminyl-tRNA synthase (glutamine-hydrolyzing) activity"/>
    <property type="evidence" value="ECO:0007669"/>
    <property type="project" value="UniProtKB-EC"/>
</dbReference>
<accession>A0A0J9E7A6</accession>